<dbReference type="AlphaFoldDB" id="A0A1E7Q774"/>
<accession>A0A1E7Q774</accession>
<dbReference type="RefSeq" id="WP_070049599.1">
    <property type="nucleotide sequence ID" value="NZ_CBCSDO010000007.1"/>
</dbReference>
<comment type="caution">
    <text evidence="2">The sequence shown here is derived from an EMBL/GenBank/DDBJ whole genome shotgun (WGS) entry which is preliminary data.</text>
</comment>
<proteinExistence type="predicted"/>
<dbReference type="STRING" id="1628148.BI198_10990"/>
<evidence type="ECO:0000313" key="3">
    <source>
        <dbReference type="Proteomes" id="UP000242258"/>
    </source>
</evidence>
<evidence type="ECO:0000313" key="2">
    <source>
        <dbReference type="EMBL" id="OEY70035.1"/>
    </source>
</evidence>
<dbReference type="OrthoDB" id="5881728at2"/>
<evidence type="ECO:0000259" key="1">
    <source>
        <dbReference type="Pfam" id="PF07791"/>
    </source>
</evidence>
<reference evidence="3" key="1">
    <citation type="submission" date="2016-09" db="EMBL/GenBank/DDBJ databases">
        <authorList>
            <person name="Wan X."/>
            <person name="Hou S."/>
        </authorList>
    </citation>
    <scope>NUCLEOTIDE SEQUENCE [LARGE SCALE GENOMIC DNA]</scope>
    <source>
        <strain evidence="3">KH87</strain>
    </source>
</reference>
<name>A0A1E7Q774_9GAMM</name>
<sequence length="190" mass="21839">MSTKVYRLKREINSYEVPDLDLIQVAKLIGDTDLKLVRRFSRLHESIKERWVQPECPLSEPFQNGTPLPDVSFWGGFLLLNSKAKECLMPLIAKDGELLPLIIDGVYYDFFNCLSAGKEQAELCLKKYLDGFECGLETLVFDEDSLQDLNIFKSELEGYKALFVSEAFKQCCENHHLTGVRFDEDLLNIF</sequence>
<organism evidence="2 3">
    <name type="scientific">Rheinheimera salexigens</name>
    <dbReference type="NCBI Taxonomy" id="1628148"/>
    <lineage>
        <taxon>Bacteria</taxon>
        <taxon>Pseudomonadati</taxon>
        <taxon>Pseudomonadota</taxon>
        <taxon>Gammaproteobacteria</taxon>
        <taxon>Chromatiales</taxon>
        <taxon>Chromatiaceae</taxon>
        <taxon>Rheinheimera</taxon>
    </lineage>
</organism>
<dbReference type="EMBL" id="MKEK01000001">
    <property type="protein sequence ID" value="OEY70035.1"/>
    <property type="molecule type" value="Genomic_DNA"/>
</dbReference>
<protein>
    <recommendedName>
        <fullName evidence="1">Immunity MXAN-0049 protein domain-containing protein</fullName>
    </recommendedName>
</protein>
<feature type="domain" description="Immunity MXAN-0049 protein" evidence="1">
    <location>
        <begin position="135"/>
        <end position="184"/>
    </location>
</feature>
<dbReference type="Pfam" id="PF07791">
    <property type="entry name" value="Imm11"/>
    <property type="match status" value="1"/>
</dbReference>
<keyword evidence="3" id="KW-1185">Reference proteome</keyword>
<gene>
    <name evidence="2" type="ORF">BI198_10990</name>
</gene>
<dbReference type="Proteomes" id="UP000242258">
    <property type="component" value="Unassembled WGS sequence"/>
</dbReference>
<dbReference type="InterPro" id="IPR012433">
    <property type="entry name" value="Imm11"/>
</dbReference>